<keyword evidence="4" id="KW-1185">Reference proteome</keyword>
<feature type="compositionally biased region" description="Polar residues" evidence="1">
    <location>
        <begin position="202"/>
        <end position="217"/>
    </location>
</feature>
<reference evidence="4" key="1">
    <citation type="submission" date="2018-12" db="EMBL/GenBank/DDBJ databases">
        <title>Tengunoibacter tsumagoiensis gen. nov., sp. nov., Dictyobacter kobayashii sp. nov., D. alpinus sp. nov., and D. joshuensis sp. nov. and description of Dictyobacteraceae fam. nov. within the order Ktedonobacterales isolated from Tengu-no-mugimeshi.</title>
        <authorList>
            <person name="Wang C.M."/>
            <person name="Zheng Y."/>
            <person name="Sakai Y."/>
            <person name="Toyoda A."/>
            <person name="Minakuchi Y."/>
            <person name="Abe K."/>
            <person name="Yokota A."/>
            <person name="Yabe S."/>
        </authorList>
    </citation>
    <scope>NUCLEOTIDE SEQUENCE [LARGE SCALE GENOMIC DNA]</scope>
    <source>
        <strain evidence="4">Uno11</strain>
    </source>
</reference>
<protein>
    <recommendedName>
        <fullName evidence="2">ChrB N-terminal domain-containing protein</fullName>
    </recommendedName>
</protein>
<dbReference type="AlphaFoldDB" id="A0A402ABU4"/>
<proteinExistence type="predicted"/>
<dbReference type="OrthoDB" id="9784302at2"/>
<comment type="caution">
    <text evidence="3">The sequence shown here is derived from an EMBL/GenBank/DDBJ whole genome shotgun (WGS) entry which is preliminary data.</text>
</comment>
<dbReference type="InterPro" id="IPR046858">
    <property type="entry name" value="ChrB_N"/>
</dbReference>
<evidence type="ECO:0000259" key="2">
    <source>
        <dbReference type="Pfam" id="PF20229"/>
    </source>
</evidence>
<dbReference type="RefSeq" id="WP_126548444.1">
    <property type="nucleotide sequence ID" value="NZ_BIFS01000001.1"/>
</dbReference>
<dbReference type="EMBL" id="BIFS01000001">
    <property type="protein sequence ID" value="GCE16567.1"/>
    <property type="molecule type" value="Genomic_DNA"/>
</dbReference>
<feature type="domain" description="ChrB N-terminal" evidence="2">
    <location>
        <begin position="24"/>
        <end position="177"/>
    </location>
</feature>
<evidence type="ECO:0000313" key="3">
    <source>
        <dbReference type="EMBL" id="GCE16567.1"/>
    </source>
</evidence>
<evidence type="ECO:0000313" key="4">
    <source>
        <dbReference type="Proteomes" id="UP000287188"/>
    </source>
</evidence>
<gene>
    <name evidence="3" type="ORF">KDK_03670</name>
</gene>
<feature type="region of interest" description="Disordered" evidence="1">
    <location>
        <begin position="202"/>
        <end position="240"/>
    </location>
</feature>
<organism evidence="3 4">
    <name type="scientific">Dictyobacter kobayashii</name>
    <dbReference type="NCBI Taxonomy" id="2014872"/>
    <lineage>
        <taxon>Bacteria</taxon>
        <taxon>Bacillati</taxon>
        <taxon>Chloroflexota</taxon>
        <taxon>Ktedonobacteria</taxon>
        <taxon>Ktedonobacterales</taxon>
        <taxon>Dictyobacteraceae</taxon>
        <taxon>Dictyobacter</taxon>
    </lineage>
</organism>
<sequence>MQEHGVMRWLQLTYKVPSEPSQKRVWVWRRLQNLGAYALQNSVYLLPYSEEVEKHFRQLSHDIHEMGGEASIFSVVALDVADEQRILHALLDCRNADYNKAVKVCARFLSRAVDLVEKQEWNEQLQAEFSDILEKVHLSFRSARRHDVLGSYTAIARASAAEAIAVCEQVFRVLQVREFAKARRLLEMNYEWIYLPTAAEQETSPCSGSQSRQTASLSLPHHPKYKNVSDPYDCTTQDEM</sequence>
<accession>A0A402ABU4</accession>
<dbReference type="Proteomes" id="UP000287188">
    <property type="component" value="Unassembled WGS sequence"/>
</dbReference>
<name>A0A402ABU4_9CHLR</name>
<dbReference type="Pfam" id="PF20229">
    <property type="entry name" value="ChrB_N"/>
    <property type="match status" value="1"/>
</dbReference>
<evidence type="ECO:0000256" key="1">
    <source>
        <dbReference type="SAM" id="MobiDB-lite"/>
    </source>
</evidence>